<dbReference type="PROSITE" id="PS50297">
    <property type="entry name" value="ANK_REP_REGION"/>
    <property type="match status" value="1"/>
</dbReference>
<dbReference type="OrthoDB" id="19174at2759"/>
<evidence type="ECO:0000256" key="1">
    <source>
        <dbReference type="ARBA" id="ARBA00022737"/>
    </source>
</evidence>
<dbReference type="Proteomes" id="UP000299102">
    <property type="component" value="Unassembled WGS sequence"/>
</dbReference>
<dbReference type="Pfam" id="PF12796">
    <property type="entry name" value="Ank_2"/>
    <property type="match status" value="1"/>
</dbReference>
<protein>
    <submittedName>
        <fullName evidence="4">Ankyrin repeat domain-containing protein 49</fullName>
    </submittedName>
</protein>
<keyword evidence="1" id="KW-0677">Repeat</keyword>
<accession>A0A4C1US50</accession>
<gene>
    <name evidence="4" type="primary">Ankrd49</name>
    <name evidence="4" type="ORF">EVAR_78985_1</name>
</gene>
<dbReference type="SMART" id="SM00248">
    <property type="entry name" value="ANK"/>
    <property type="match status" value="3"/>
</dbReference>
<dbReference type="STRING" id="151549.A0A4C1US50"/>
<reference evidence="4 5" key="1">
    <citation type="journal article" date="2019" name="Commun. Biol.">
        <title>The bagworm genome reveals a unique fibroin gene that provides high tensile strength.</title>
        <authorList>
            <person name="Kono N."/>
            <person name="Nakamura H."/>
            <person name="Ohtoshi R."/>
            <person name="Tomita M."/>
            <person name="Numata K."/>
            <person name="Arakawa K."/>
        </authorList>
    </citation>
    <scope>NUCLEOTIDE SEQUENCE [LARGE SCALE GENOMIC DNA]</scope>
</reference>
<dbReference type="Gene3D" id="1.25.40.20">
    <property type="entry name" value="Ankyrin repeat-containing domain"/>
    <property type="match status" value="1"/>
</dbReference>
<dbReference type="EMBL" id="BGZK01000218">
    <property type="protein sequence ID" value="GBP29291.1"/>
    <property type="molecule type" value="Genomic_DNA"/>
</dbReference>
<dbReference type="SUPFAM" id="SSF48403">
    <property type="entry name" value="Ankyrin repeat"/>
    <property type="match status" value="1"/>
</dbReference>
<dbReference type="AlphaFoldDB" id="A0A4C1US50"/>
<evidence type="ECO:0000313" key="5">
    <source>
        <dbReference type="Proteomes" id="UP000299102"/>
    </source>
</evidence>
<proteinExistence type="predicted"/>
<dbReference type="InterPro" id="IPR036770">
    <property type="entry name" value="Ankyrin_rpt-contain_sf"/>
</dbReference>
<dbReference type="PANTHER" id="PTHR24189:SF73">
    <property type="entry name" value="ANKYRIN REPEAT AND SOCS BOX-CONTAINING 15B"/>
    <property type="match status" value="1"/>
</dbReference>
<evidence type="ECO:0000256" key="3">
    <source>
        <dbReference type="PROSITE-ProRule" id="PRU00023"/>
    </source>
</evidence>
<evidence type="ECO:0000256" key="2">
    <source>
        <dbReference type="ARBA" id="ARBA00023043"/>
    </source>
</evidence>
<organism evidence="4 5">
    <name type="scientific">Eumeta variegata</name>
    <name type="common">Bagworm moth</name>
    <name type="synonym">Eumeta japonica</name>
    <dbReference type="NCBI Taxonomy" id="151549"/>
    <lineage>
        <taxon>Eukaryota</taxon>
        <taxon>Metazoa</taxon>
        <taxon>Ecdysozoa</taxon>
        <taxon>Arthropoda</taxon>
        <taxon>Hexapoda</taxon>
        <taxon>Insecta</taxon>
        <taxon>Pterygota</taxon>
        <taxon>Neoptera</taxon>
        <taxon>Endopterygota</taxon>
        <taxon>Lepidoptera</taxon>
        <taxon>Glossata</taxon>
        <taxon>Ditrysia</taxon>
        <taxon>Tineoidea</taxon>
        <taxon>Psychidae</taxon>
        <taxon>Oiketicinae</taxon>
        <taxon>Eumeta</taxon>
    </lineage>
</organism>
<name>A0A4C1US50_EUMVA</name>
<dbReference type="PANTHER" id="PTHR24189">
    <property type="entry name" value="MYOTROPHIN"/>
    <property type="match status" value="1"/>
</dbReference>
<keyword evidence="2 3" id="KW-0040">ANK repeat</keyword>
<dbReference type="PROSITE" id="PS50088">
    <property type="entry name" value="ANK_REPEAT"/>
    <property type="match status" value="2"/>
</dbReference>
<feature type="repeat" description="ANK" evidence="3">
    <location>
        <begin position="122"/>
        <end position="154"/>
    </location>
</feature>
<dbReference type="InterPro" id="IPR002110">
    <property type="entry name" value="Ankyrin_rpt"/>
</dbReference>
<keyword evidence="5" id="KW-1185">Reference proteome</keyword>
<feature type="repeat" description="ANK" evidence="3">
    <location>
        <begin position="89"/>
        <end position="121"/>
    </location>
</feature>
<evidence type="ECO:0000313" key="4">
    <source>
        <dbReference type="EMBL" id="GBP29291.1"/>
    </source>
</evidence>
<comment type="caution">
    <text evidence="4">The sequence shown here is derived from an EMBL/GenBank/DDBJ whole genome shotgun (WGS) entry which is preliminary data.</text>
</comment>
<dbReference type="InterPro" id="IPR050745">
    <property type="entry name" value="Multifunctional_regulatory"/>
</dbReference>
<sequence>MSDSDDSDTFDRKGFQDVAAEIERCKKNPETSGMFVSGWDDADQDIDFVKDPKANPIDHVLWAAENGELETLKELLTSQPGLVHARDADGYTPLHRAAYGNHVAVISYLLGAGAKVDARTQMGWTPLHSACNWNNYQAAARLLAGGAELASVSDGEQTPLHLASAISHCKSTLLTLFMRDDVADIAKQKNRSGETPEQLARSHGIYAPLFEMISPAVSYIRSSAHTFNPFWDLDENVN</sequence>